<dbReference type="Proteomes" id="UP000663920">
    <property type="component" value="Chromosome"/>
</dbReference>
<dbReference type="KEGG" id="pcea:J3359_03035"/>
<sequence>MKTEVLSLICLFLTILISGQTKHKFKTRTLTGYEYNYFKSPEEILRGGKLFTKDKLIKSSAYQDIKVNYSYKYKYNLHKINFSTTPKTRLFYNNSNDSYWSLHTNLKYTYNLIKRTKLFLNTSFLRMARKGLDGDQDVLVNPLGYSNYGLNVGVFFKPINKNSTTIETFFKFRDYDKFGTRDLEYKEFGVQLNTVQSFKPNKLIHKYGITSSFRKRDYKVFNAASTKPNKERNWNLIYAMAFYQYPISKKLKVKSGYYYLTRIDKLNNKSGYKQHGPSLQIKFRSKKTILSTSFKYLSRNYANLKSKNNDGFIGEKIKYKYFEFSANMSHKLGKNGFYLTANAYSMLRSTNFTNIRARSFRGYRNQYAGVGVKWELK</sequence>
<keyword evidence="2" id="KW-1185">Reference proteome</keyword>
<evidence type="ECO:0000313" key="2">
    <source>
        <dbReference type="Proteomes" id="UP000663920"/>
    </source>
</evidence>
<organism evidence="1 2">
    <name type="scientific">Polaribacter cellanae</name>
    <dbReference type="NCBI Taxonomy" id="2818493"/>
    <lineage>
        <taxon>Bacteria</taxon>
        <taxon>Pseudomonadati</taxon>
        <taxon>Bacteroidota</taxon>
        <taxon>Flavobacteriia</taxon>
        <taxon>Flavobacteriales</taxon>
        <taxon>Flavobacteriaceae</taxon>
    </lineage>
</organism>
<dbReference type="AlphaFoldDB" id="A0A975H9S3"/>
<proteinExistence type="predicted"/>
<protein>
    <submittedName>
        <fullName evidence="1">Uncharacterized protein</fullName>
    </submittedName>
</protein>
<gene>
    <name evidence="1" type="ORF">J3359_03035</name>
</gene>
<dbReference type="EMBL" id="CP071869">
    <property type="protein sequence ID" value="QTE23265.1"/>
    <property type="molecule type" value="Genomic_DNA"/>
</dbReference>
<accession>A0A975H9S3</accession>
<evidence type="ECO:0000313" key="1">
    <source>
        <dbReference type="EMBL" id="QTE23265.1"/>
    </source>
</evidence>
<reference evidence="1 2" key="1">
    <citation type="submission" date="2021-03" db="EMBL/GenBank/DDBJ databases">
        <title>Complete genome of Polaribacter_sp.SM13.</title>
        <authorList>
            <person name="Jeong S.W."/>
            <person name="Bae J.W."/>
        </authorList>
    </citation>
    <scope>NUCLEOTIDE SEQUENCE [LARGE SCALE GENOMIC DNA]</scope>
    <source>
        <strain evidence="1 2">SM13</strain>
    </source>
</reference>
<dbReference type="RefSeq" id="WP_208079276.1">
    <property type="nucleotide sequence ID" value="NZ_CP071869.1"/>
</dbReference>
<name>A0A975H9S3_9FLAO</name>